<dbReference type="PROSITE" id="PS50262">
    <property type="entry name" value="G_PROTEIN_RECEP_F1_2"/>
    <property type="match status" value="1"/>
</dbReference>
<dbReference type="GO" id="GO:0005886">
    <property type="term" value="C:plasma membrane"/>
    <property type="evidence" value="ECO:0007669"/>
    <property type="project" value="UniProtKB-SubCell"/>
</dbReference>
<dbReference type="OrthoDB" id="6416825at2759"/>
<dbReference type="PRINTS" id="PR00237">
    <property type="entry name" value="GPCRRHODOPSN"/>
</dbReference>
<keyword evidence="4 10" id="KW-0812">Transmembrane</keyword>
<feature type="transmembrane region" description="Helical" evidence="11">
    <location>
        <begin position="94"/>
        <end position="124"/>
    </location>
</feature>
<evidence type="ECO:0000313" key="14">
    <source>
        <dbReference type="Proteomes" id="UP000887116"/>
    </source>
</evidence>
<keyword evidence="6 10" id="KW-0297">G-protein coupled receptor</keyword>
<evidence type="ECO:0000256" key="9">
    <source>
        <dbReference type="ARBA" id="ARBA00023224"/>
    </source>
</evidence>
<evidence type="ECO:0000256" key="11">
    <source>
        <dbReference type="SAM" id="Phobius"/>
    </source>
</evidence>
<evidence type="ECO:0000259" key="12">
    <source>
        <dbReference type="PROSITE" id="PS50262"/>
    </source>
</evidence>
<evidence type="ECO:0000256" key="10">
    <source>
        <dbReference type="RuleBase" id="RU000688"/>
    </source>
</evidence>
<dbReference type="InterPro" id="IPR017452">
    <property type="entry name" value="GPCR_Rhodpsn_7TM"/>
</dbReference>
<evidence type="ECO:0000256" key="3">
    <source>
        <dbReference type="ARBA" id="ARBA00022475"/>
    </source>
</evidence>
<proteinExistence type="inferred from homology"/>
<dbReference type="EMBL" id="BMAO01026087">
    <property type="protein sequence ID" value="GFR06938.1"/>
    <property type="molecule type" value="Genomic_DNA"/>
</dbReference>
<keyword evidence="9 10" id="KW-0807">Transducer</keyword>
<accession>A0A8X6J2C9</accession>
<protein>
    <submittedName>
        <fullName evidence="13">5-hydroxytryptamine receptor 2A</fullName>
    </submittedName>
</protein>
<sequence length="249" mass="27987">MEVFVATNFSDNYTEFIEFQNTSEALQNLTEDSDGVLNSSMDPNEILLEVANATMFTEVYWLDDNMTNMSFPLGNISDRNHTNSTISQSSEIQLAAMVLLSVFLGLLILATIVGNVFVIAAIFLERNLQTVGNYLVLSLAVADLMVACLVMPMGALYEVNHEWILGPELCEIWTSGDVLCCTASILHLLAIALDRYWAVTNVDYVRQRSSNRIGLMIFLVWAVGFLVSFAPILGWKDEEFLYRIEEEKR</sequence>
<dbReference type="Proteomes" id="UP000887116">
    <property type="component" value="Unassembled WGS sequence"/>
</dbReference>
<dbReference type="Gene3D" id="1.20.1070.10">
    <property type="entry name" value="Rhodopsin 7-helix transmembrane proteins"/>
    <property type="match status" value="1"/>
</dbReference>
<evidence type="ECO:0000313" key="13">
    <source>
        <dbReference type="EMBL" id="GFR06938.1"/>
    </source>
</evidence>
<dbReference type="GO" id="GO:0043410">
    <property type="term" value="P:positive regulation of MAPK cascade"/>
    <property type="evidence" value="ECO:0007669"/>
    <property type="project" value="TreeGrafter"/>
</dbReference>
<dbReference type="Pfam" id="PF00001">
    <property type="entry name" value="7tm_1"/>
    <property type="match status" value="1"/>
</dbReference>
<evidence type="ECO:0000256" key="7">
    <source>
        <dbReference type="ARBA" id="ARBA00023136"/>
    </source>
</evidence>
<keyword evidence="8 10" id="KW-0675">Receptor</keyword>
<feature type="transmembrane region" description="Helical" evidence="11">
    <location>
        <begin position="172"/>
        <end position="193"/>
    </location>
</feature>
<dbReference type="SUPFAM" id="SSF81321">
    <property type="entry name" value="Family A G protein-coupled receptor-like"/>
    <property type="match status" value="1"/>
</dbReference>
<keyword evidence="3" id="KW-1003">Cell membrane</keyword>
<dbReference type="AlphaFoldDB" id="A0A8X6J2C9"/>
<comment type="similarity">
    <text evidence="2 10">Belongs to the G-protein coupled receptor 1 family.</text>
</comment>
<evidence type="ECO:0000256" key="1">
    <source>
        <dbReference type="ARBA" id="ARBA00004651"/>
    </source>
</evidence>
<evidence type="ECO:0000256" key="6">
    <source>
        <dbReference type="ARBA" id="ARBA00023040"/>
    </source>
</evidence>
<gene>
    <name evidence="13" type="primary">5-HT1A</name>
    <name evidence="13" type="ORF">TNCT_17581</name>
</gene>
<comment type="caution">
    <text evidence="13">The sequence shown here is derived from an EMBL/GenBank/DDBJ whole genome shotgun (WGS) entry which is preliminary data.</text>
</comment>
<feature type="transmembrane region" description="Helical" evidence="11">
    <location>
        <begin position="213"/>
        <end position="233"/>
    </location>
</feature>
<evidence type="ECO:0000256" key="8">
    <source>
        <dbReference type="ARBA" id="ARBA00023170"/>
    </source>
</evidence>
<comment type="subcellular location">
    <subcellularLocation>
        <location evidence="1">Cell membrane</location>
        <topology evidence="1">Multi-pass membrane protein</topology>
    </subcellularLocation>
</comment>
<dbReference type="PROSITE" id="PS00237">
    <property type="entry name" value="G_PROTEIN_RECEP_F1_1"/>
    <property type="match status" value="1"/>
</dbReference>
<dbReference type="GO" id="GO:0004930">
    <property type="term" value="F:G protein-coupled receptor activity"/>
    <property type="evidence" value="ECO:0007669"/>
    <property type="project" value="UniProtKB-KW"/>
</dbReference>
<evidence type="ECO:0000256" key="5">
    <source>
        <dbReference type="ARBA" id="ARBA00022989"/>
    </source>
</evidence>
<keyword evidence="5 11" id="KW-1133">Transmembrane helix</keyword>
<evidence type="ECO:0000256" key="4">
    <source>
        <dbReference type="ARBA" id="ARBA00022692"/>
    </source>
</evidence>
<keyword evidence="7 11" id="KW-0472">Membrane</keyword>
<dbReference type="InterPro" id="IPR000276">
    <property type="entry name" value="GPCR_Rhodpsn"/>
</dbReference>
<organism evidence="13 14">
    <name type="scientific">Trichonephila clavata</name>
    <name type="common">Joro spider</name>
    <name type="synonym">Nephila clavata</name>
    <dbReference type="NCBI Taxonomy" id="2740835"/>
    <lineage>
        <taxon>Eukaryota</taxon>
        <taxon>Metazoa</taxon>
        <taxon>Ecdysozoa</taxon>
        <taxon>Arthropoda</taxon>
        <taxon>Chelicerata</taxon>
        <taxon>Arachnida</taxon>
        <taxon>Araneae</taxon>
        <taxon>Araneomorphae</taxon>
        <taxon>Entelegynae</taxon>
        <taxon>Araneoidea</taxon>
        <taxon>Nephilidae</taxon>
        <taxon>Trichonephila</taxon>
    </lineage>
</organism>
<feature type="transmembrane region" description="Helical" evidence="11">
    <location>
        <begin position="131"/>
        <end position="152"/>
    </location>
</feature>
<name>A0A8X6J2C9_TRICU</name>
<keyword evidence="14" id="KW-1185">Reference proteome</keyword>
<dbReference type="PANTHER" id="PTHR24248">
    <property type="entry name" value="ADRENERGIC RECEPTOR-RELATED G-PROTEIN COUPLED RECEPTOR"/>
    <property type="match status" value="1"/>
</dbReference>
<dbReference type="PANTHER" id="PTHR24248:SF200">
    <property type="entry name" value="5-HYDROXYTRYPTAMINE RECEPTOR 1B-LIKE ISOFORM X1"/>
    <property type="match status" value="1"/>
</dbReference>
<reference evidence="13" key="1">
    <citation type="submission" date="2020-07" db="EMBL/GenBank/DDBJ databases">
        <title>Multicomponent nature underlies the extraordinary mechanical properties of spider dragline silk.</title>
        <authorList>
            <person name="Kono N."/>
            <person name="Nakamura H."/>
            <person name="Mori M."/>
            <person name="Yoshida Y."/>
            <person name="Ohtoshi R."/>
            <person name="Malay A.D."/>
            <person name="Moran D.A.P."/>
            <person name="Tomita M."/>
            <person name="Numata K."/>
            <person name="Arakawa K."/>
        </authorList>
    </citation>
    <scope>NUCLEOTIDE SEQUENCE</scope>
</reference>
<feature type="domain" description="G-protein coupled receptors family 1 profile" evidence="12">
    <location>
        <begin position="114"/>
        <end position="249"/>
    </location>
</feature>
<evidence type="ECO:0000256" key="2">
    <source>
        <dbReference type="ARBA" id="ARBA00010663"/>
    </source>
</evidence>
<dbReference type="GO" id="GO:0071880">
    <property type="term" value="P:adenylate cyclase-activating adrenergic receptor signaling pathway"/>
    <property type="evidence" value="ECO:0007669"/>
    <property type="project" value="TreeGrafter"/>
</dbReference>